<dbReference type="OrthoDB" id="5119120at2759"/>
<dbReference type="KEGG" id="pchm:VFPPC_08742"/>
<proteinExistence type="predicted"/>
<dbReference type="RefSeq" id="XP_018140374.1">
    <property type="nucleotide sequence ID" value="XM_018287395.1"/>
</dbReference>
<feature type="chain" id="PRO_5008101479" evidence="1">
    <location>
        <begin position="27"/>
        <end position="290"/>
    </location>
</feature>
<sequence length="290" mass="32276">MLFRRMAGGLVSLLCFTLSSLPIASTTGVTGAYERIGPLYQTYRIAVATWTAKQTKILPGLAELGGSHPNGGANFREMINFIDYGYEDGNGLTEDWYKEHEIDLNDPEPHKTAVEMDYFGKTGNIDLGRLFAGNVALWSDAISRIRTVLKSANDEMKEKGKISDLDHYRDRLEVCHKEILKLRGSDMVGGSNGKKALVQAIKKKWTGALVEVKVEDWEHDSTVRIFSLDENDIVAKSPPGLFTVEEVKAFTGSYGTNEQDSGVAKNHFSVIKEHETTKDAEKEWRAKPNC</sequence>
<organism evidence="2 3">
    <name type="scientific">Pochonia chlamydosporia 170</name>
    <dbReference type="NCBI Taxonomy" id="1380566"/>
    <lineage>
        <taxon>Eukaryota</taxon>
        <taxon>Fungi</taxon>
        <taxon>Dikarya</taxon>
        <taxon>Ascomycota</taxon>
        <taxon>Pezizomycotina</taxon>
        <taxon>Sordariomycetes</taxon>
        <taxon>Hypocreomycetidae</taxon>
        <taxon>Hypocreales</taxon>
        <taxon>Clavicipitaceae</taxon>
        <taxon>Pochonia</taxon>
    </lineage>
</organism>
<dbReference type="AlphaFoldDB" id="A0A179FBF3"/>
<comment type="caution">
    <text evidence="2">The sequence shown here is derived from an EMBL/GenBank/DDBJ whole genome shotgun (WGS) entry which is preliminary data.</text>
</comment>
<gene>
    <name evidence="2" type="ORF">VFPPC_08742</name>
</gene>
<name>A0A179FBF3_METCM</name>
<evidence type="ECO:0000256" key="1">
    <source>
        <dbReference type="SAM" id="SignalP"/>
    </source>
</evidence>
<feature type="signal peptide" evidence="1">
    <location>
        <begin position="1"/>
        <end position="26"/>
    </location>
</feature>
<accession>A0A179FBF3</accession>
<dbReference type="GeneID" id="28851389"/>
<evidence type="ECO:0000313" key="2">
    <source>
        <dbReference type="EMBL" id="OAQ62794.1"/>
    </source>
</evidence>
<protein>
    <submittedName>
        <fullName evidence="2">Uncharacterized protein</fullName>
    </submittedName>
</protein>
<keyword evidence="1" id="KW-0732">Signal</keyword>
<evidence type="ECO:0000313" key="3">
    <source>
        <dbReference type="Proteomes" id="UP000078397"/>
    </source>
</evidence>
<dbReference type="Proteomes" id="UP000078397">
    <property type="component" value="Unassembled WGS sequence"/>
</dbReference>
<reference evidence="2 3" key="1">
    <citation type="journal article" date="2016" name="PLoS Pathog.">
        <title>Biosynthesis of antibiotic leucinostatins in bio-control fungus Purpureocillium lilacinum and their inhibition on phytophthora revealed by genome mining.</title>
        <authorList>
            <person name="Wang G."/>
            <person name="Liu Z."/>
            <person name="Lin R."/>
            <person name="Li E."/>
            <person name="Mao Z."/>
            <person name="Ling J."/>
            <person name="Yang Y."/>
            <person name="Yin W.B."/>
            <person name="Xie B."/>
        </authorList>
    </citation>
    <scope>NUCLEOTIDE SEQUENCE [LARGE SCALE GENOMIC DNA]</scope>
    <source>
        <strain evidence="2">170</strain>
    </source>
</reference>
<dbReference type="EMBL" id="LSBJ02000006">
    <property type="protein sequence ID" value="OAQ62794.1"/>
    <property type="molecule type" value="Genomic_DNA"/>
</dbReference>
<keyword evidence="3" id="KW-1185">Reference proteome</keyword>